<dbReference type="GO" id="GO:0008380">
    <property type="term" value="P:RNA splicing"/>
    <property type="evidence" value="ECO:0007669"/>
    <property type="project" value="UniProtKB-KW"/>
</dbReference>
<dbReference type="GO" id="GO:0006397">
    <property type="term" value="P:mRNA processing"/>
    <property type="evidence" value="ECO:0007669"/>
    <property type="project" value="UniProtKB-KW"/>
</dbReference>
<evidence type="ECO:0000313" key="14">
    <source>
        <dbReference type="WBParaSite" id="jg4452"/>
    </source>
</evidence>
<evidence type="ECO:0000256" key="6">
    <source>
        <dbReference type="ARBA" id="ARBA00022692"/>
    </source>
</evidence>
<dbReference type="GO" id="GO:0016020">
    <property type="term" value="C:membrane"/>
    <property type="evidence" value="ECO:0007669"/>
    <property type="project" value="UniProtKB-SubCell"/>
</dbReference>
<sequence>MSQAACSYGRYSSQSLLYNYSVPAKLAWFLQELPSLLIPLGALWQVGWKVAKVANQPLFTYFCSGSYSARGTDIFKVFSMQNMQSTQLITSGPLEISLVFQYLLLYQEQFFWRNFGVVWIRSLRSNTDCLAFCLFTIANTMPRAIEHHRWYQQKFDNYPKDRKQVTLFFQIHKLSFIIMTQKLAVALIPASTSASKETIDDGNVLDALPYIDDVNYTEEHRQLALQLIQAECRNFPMTKNYLRNFKQPNYDSFLTPRIKEQFSNISEKKEMEKIDLVRYEVSSPANTSKSGDKKAWQNAIQNCKSQLGNQCLRKLNLEIMEEFGGPAYLQFNKHLQQIAEKEESNVLQLRSELYEINARRKRTQLAAGENLLSWEQIGWSW</sequence>
<keyword evidence="9" id="KW-0472">Membrane</keyword>
<evidence type="ECO:0000256" key="1">
    <source>
        <dbReference type="ARBA" id="ARBA00004123"/>
    </source>
</evidence>
<feature type="domain" description="3-oxo-5-alpha-steroid 4-dehydrogenase C-terminal" evidence="12">
    <location>
        <begin position="104"/>
        <end position="165"/>
    </location>
</feature>
<evidence type="ECO:0000256" key="5">
    <source>
        <dbReference type="ARBA" id="ARBA00022664"/>
    </source>
</evidence>
<evidence type="ECO:0000256" key="8">
    <source>
        <dbReference type="ARBA" id="ARBA00022989"/>
    </source>
</evidence>
<accession>A0A915EBN0</accession>
<keyword evidence="5" id="KW-0507">mRNA processing</keyword>
<dbReference type="AlphaFoldDB" id="A0A915EBN0"/>
<reference evidence="14" key="1">
    <citation type="submission" date="2022-11" db="UniProtKB">
        <authorList>
            <consortium name="WormBaseParasite"/>
        </authorList>
    </citation>
    <scope>IDENTIFICATION</scope>
</reference>
<proteinExistence type="inferred from homology"/>
<comment type="similarity">
    <text evidence="3">Belongs to the SPF27 family.</text>
</comment>
<keyword evidence="6" id="KW-0812">Transmembrane</keyword>
<keyword evidence="11" id="KW-0539">Nucleus</keyword>
<keyword evidence="8" id="KW-1133">Transmembrane helix</keyword>
<evidence type="ECO:0000256" key="3">
    <source>
        <dbReference type="ARBA" id="ARBA00010788"/>
    </source>
</evidence>
<protein>
    <recommendedName>
        <fullName evidence="4">Pre-mRNA-splicing factor SPF27</fullName>
    </recommendedName>
</protein>
<evidence type="ECO:0000259" key="12">
    <source>
        <dbReference type="Pfam" id="PF02544"/>
    </source>
</evidence>
<dbReference type="Pfam" id="PF05700">
    <property type="entry name" value="BCAS2"/>
    <property type="match status" value="1"/>
</dbReference>
<dbReference type="PANTHER" id="PTHR13296">
    <property type="entry name" value="BCAS2 PROTEIN"/>
    <property type="match status" value="1"/>
</dbReference>
<evidence type="ECO:0000256" key="9">
    <source>
        <dbReference type="ARBA" id="ARBA00023136"/>
    </source>
</evidence>
<dbReference type="InterPro" id="IPR001104">
    <property type="entry name" value="3-oxo-5_a-steroid_4-DH_C"/>
</dbReference>
<dbReference type="GO" id="GO:0071011">
    <property type="term" value="C:precatalytic spliceosome"/>
    <property type="evidence" value="ECO:0007669"/>
    <property type="project" value="TreeGrafter"/>
</dbReference>
<keyword evidence="7" id="KW-0747">Spliceosome</keyword>
<evidence type="ECO:0000313" key="13">
    <source>
        <dbReference type="Proteomes" id="UP000887574"/>
    </source>
</evidence>
<comment type="subcellular location">
    <subcellularLocation>
        <location evidence="2">Membrane</location>
        <topology evidence="2">Multi-pass membrane protein</topology>
    </subcellularLocation>
    <subcellularLocation>
        <location evidence="1">Nucleus</location>
    </subcellularLocation>
</comment>
<dbReference type="Pfam" id="PF02544">
    <property type="entry name" value="Steroid_dh"/>
    <property type="match status" value="1"/>
</dbReference>
<evidence type="ECO:0000256" key="11">
    <source>
        <dbReference type="ARBA" id="ARBA00023242"/>
    </source>
</evidence>
<dbReference type="PANTHER" id="PTHR13296:SF0">
    <property type="entry name" value="PRE-MRNA-SPLICING FACTOR SPF27"/>
    <property type="match status" value="1"/>
</dbReference>
<dbReference type="GO" id="GO:0006629">
    <property type="term" value="P:lipid metabolic process"/>
    <property type="evidence" value="ECO:0007669"/>
    <property type="project" value="InterPro"/>
</dbReference>
<name>A0A915EBN0_9BILA</name>
<dbReference type="GO" id="GO:0000974">
    <property type="term" value="C:Prp19 complex"/>
    <property type="evidence" value="ECO:0007669"/>
    <property type="project" value="TreeGrafter"/>
</dbReference>
<dbReference type="Proteomes" id="UP000887574">
    <property type="component" value="Unplaced"/>
</dbReference>
<organism evidence="13 14">
    <name type="scientific">Ditylenchus dipsaci</name>
    <dbReference type="NCBI Taxonomy" id="166011"/>
    <lineage>
        <taxon>Eukaryota</taxon>
        <taxon>Metazoa</taxon>
        <taxon>Ecdysozoa</taxon>
        <taxon>Nematoda</taxon>
        <taxon>Chromadorea</taxon>
        <taxon>Rhabditida</taxon>
        <taxon>Tylenchina</taxon>
        <taxon>Tylenchomorpha</taxon>
        <taxon>Sphaerularioidea</taxon>
        <taxon>Anguinidae</taxon>
        <taxon>Anguininae</taxon>
        <taxon>Ditylenchus</taxon>
    </lineage>
</organism>
<evidence type="ECO:0000256" key="4">
    <source>
        <dbReference type="ARBA" id="ARBA00014158"/>
    </source>
</evidence>
<dbReference type="WBParaSite" id="jg4452">
    <property type="protein sequence ID" value="jg4452"/>
    <property type="gene ID" value="jg4452"/>
</dbReference>
<evidence type="ECO:0000256" key="2">
    <source>
        <dbReference type="ARBA" id="ARBA00004141"/>
    </source>
</evidence>
<keyword evidence="13" id="KW-1185">Reference proteome</keyword>
<dbReference type="InterPro" id="IPR008409">
    <property type="entry name" value="SPF27"/>
</dbReference>
<dbReference type="GO" id="GO:0016627">
    <property type="term" value="F:oxidoreductase activity, acting on the CH-CH group of donors"/>
    <property type="evidence" value="ECO:0007669"/>
    <property type="project" value="InterPro"/>
</dbReference>
<evidence type="ECO:0000256" key="10">
    <source>
        <dbReference type="ARBA" id="ARBA00023187"/>
    </source>
</evidence>
<keyword evidence="10" id="KW-0508">mRNA splicing</keyword>
<evidence type="ECO:0000256" key="7">
    <source>
        <dbReference type="ARBA" id="ARBA00022728"/>
    </source>
</evidence>
<dbReference type="GO" id="GO:0071013">
    <property type="term" value="C:catalytic step 2 spliceosome"/>
    <property type="evidence" value="ECO:0007669"/>
    <property type="project" value="TreeGrafter"/>
</dbReference>